<feature type="binding site" evidence="7">
    <location>
        <begin position="99"/>
        <end position="109"/>
    </location>
    <ligand>
        <name>ATP</name>
        <dbReference type="ChEBI" id="CHEBI:30616"/>
    </ligand>
</feature>
<dbReference type="InterPro" id="IPR036554">
    <property type="entry name" value="GHMP_kinase_C_sf"/>
</dbReference>
<dbReference type="OrthoDB" id="9809438at2"/>
<dbReference type="Gene3D" id="3.30.230.10">
    <property type="match status" value="1"/>
</dbReference>
<dbReference type="InterPro" id="IPR014721">
    <property type="entry name" value="Ribsml_uS5_D2-typ_fold_subgr"/>
</dbReference>
<dbReference type="EMBL" id="LR217720">
    <property type="protein sequence ID" value="VFP84332.1"/>
    <property type="molecule type" value="Genomic_DNA"/>
</dbReference>
<dbReference type="HAMAP" id="MF_00061">
    <property type="entry name" value="IspE"/>
    <property type="match status" value="1"/>
</dbReference>
<keyword evidence="2 7" id="KW-0808">Transferase</keyword>
<dbReference type="GO" id="GO:0005524">
    <property type="term" value="F:ATP binding"/>
    <property type="evidence" value="ECO:0007669"/>
    <property type="project" value="UniProtKB-UniRule"/>
</dbReference>
<dbReference type="PANTHER" id="PTHR43527">
    <property type="entry name" value="4-DIPHOSPHOCYTIDYL-2-C-METHYL-D-ERYTHRITOL KINASE, CHLOROPLASTIC"/>
    <property type="match status" value="1"/>
</dbReference>
<dbReference type="RefSeq" id="WP_157989805.1">
    <property type="nucleotide sequence ID" value="NZ_LR217720.1"/>
</dbReference>
<evidence type="ECO:0000256" key="5">
    <source>
        <dbReference type="ARBA" id="ARBA00022840"/>
    </source>
</evidence>
<dbReference type="NCBIfam" id="TIGR00154">
    <property type="entry name" value="ispE"/>
    <property type="match status" value="1"/>
</dbReference>
<comment type="function">
    <text evidence="7">Catalyzes the phosphorylation of the position 2 hydroxy group of 4-diphosphocytidyl-2C-methyl-D-erythritol.</text>
</comment>
<organism evidence="9 10">
    <name type="scientific">Candidatus Erwinia haradaeae</name>
    <dbReference type="NCBI Taxonomy" id="1922217"/>
    <lineage>
        <taxon>Bacteria</taxon>
        <taxon>Pseudomonadati</taxon>
        <taxon>Pseudomonadota</taxon>
        <taxon>Gammaproteobacteria</taxon>
        <taxon>Enterobacterales</taxon>
        <taxon>Erwiniaceae</taxon>
        <taxon>Erwinia</taxon>
    </lineage>
</organism>
<feature type="domain" description="GHMP kinase N-terminal" evidence="8">
    <location>
        <begin position="65"/>
        <end position="148"/>
    </location>
</feature>
<evidence type="ECO:0000256" key="3">
    <source>
        <dbReference type="ARBA" id="ARBA00022741"/>
    </source>
</evidence>
<accession>A0A451DCZ2</accession>
<dbReference type="InterPro" id="IPR004424">
    <property type="entry name" value="IspE"/>
</dbReference>
<dbReference type="SUPFAM" id="SSF55060">
    <property type="entry name" value="GHMP Kinase, C-terminal domain"/>
    <property type="match status" value="1"/>
</dbReference>
<feature type="active site" evidence="7">
    <location>
        <position position="10"/>
    </location>
</feature>
<dbReference type="AlphaFoldDB" id="A0A451DCZ2"/>
<dbReference type="EC" id="2.7.1.148" evidence="7"/>
<gene>
    <name evidence="7 9" type="primary">ispE</name>
    <name evidence="9" type="ORF">ERCILAFE3058_413</name>
</gene>
<evidence type="ECO:0000313" key="9">
    <source>
        <dbReference type="EMBL" id="VFP84332.1"/>
    </source>
</evidence>
<dbReference type="UniPathway" id="UPA00056">
    <property type="reaction ID" value="UER00094"/>
</dbReference>
<evidence type="ECO:0000256" key="7">
    <source>
        <dbReference type="HAMAP-Rule" id="MF_00061"/>
    </source>
</evidence>
<reference evidence="9 10" key="1">
    <citation type="submission" date="2019-02" db="EMBL/GenBank/DDBJ databases">
        <authorList>
            <person name="Manzano-Marin A."/>
            <person name="Manzano-Marin A."/>
        </authorList>
    </citation>
    <scope>NUCLEOTIDE SEQUENCE [LARGE SCALE GENOMIC DNA]</scope>
    <source>
        <strain evidence="9 10">ErCilaricifoliae</strain>
    </source>
</reference>
<name>A0A451DCZ2_9GAMM</name>
<dbReference type="InterPro" id="IPR006204">
    <property type="entry name" value="GHMP_kinase_N_dom"/>
</dbReference>
<evidence type="ECO:0000259" key="8">
    <source>
        <dbReference type="Pfam" id="PF00288"/>
    </source>
</evidence>
<keyword evidence="4 7" id="KW-0418">Kinase</keyword>
<dbReference type="GO" id="GO:0050515">
    <property type="term" value="F:4-(cytidine 5'-diphospho)-2-C-methyl-D-erythritol kinase activity"/>
    <property type="evidence" value="ECO:0007669"/>
    <property type="project" value="UniProtKB-UniRule"/>
</dbReference>
<protein>
    <recommendedName>
        <fullName evidence="1 7">4-diphosphocytidyl-2-C-methyl-D-erythritol kinase</fullName>
        <shortName evidence="7">CMK</shortName>
        <ecNumber evidence="7">2.7.1.148</ecNumber>
    </recommendedName>
    <alternativeName>
        <fullName evidence="7">4-(cytidine-5'-diphospho)-2-C-methyl-D-erythritol kinase</fullName>
    </alternativeName>
</protein>
<comment type="pathway">
    <text evidence="7">Isoprenoid biosynthesis; isopentenyl diphosphate biosynthesis via DXP pathway; isopentenyl diphosphate from 1-deoxy-D-xylulose 5-phosphate: step 3/6.</text>
</comment>
<keyword evidence="3 7" id="KW-0547">Nucleotide-binding</keyword>
<dbReference type="PIRSF" id="PIRSF010376">
    <property type="entry name" value="IspE"/>
    <property type="match status" value="1"/>
</dbReference>
<dbReference type="Gene3D" id="3.30.70.890">
    <property type="entry name" value="GHMP kinase, C-terminal domain"/>
    <property type="match status" value="1"/>
</dbReference>
<dbReference type="SUPFAM" id="SSF54211">
    <property type="entry name" value="Ribosomal protein S5 domain 2-like"/>
    <property type="match status" value="1"/>
</dbReference>
<comment type="catalytic activity">
    <reaction evidence="7">
        <text>4-CDP-2-C-methyl-D-erythritol + ATP = 4-CDP-2-C-methyl-D-erythritol 2-phosphate + ADP + H(+)</text>
        <dbReference type="Rhea" id="RHEA:18437"/>
        <dbReference type="ChEBI" id="CHEBI:15378"/>
        <dbReference type="ChEBI" id="CHEBI:30616"/>
        <dbReference type="ChEBI" id="CHEBI:57823"/>
        <dbReference type="ChEBI" id="CHEBI:57919"/>
        <dbReference type="ChEBI" id="CHEBI:456216"/>
        <dbReference type="EC" id="2.7.1.148"/>
    </reaction>
</comment>
<sequence length="288" mass="31880">MITKWPAPAKLNLFLYIIGQRSDGYHNLQTLFQLLEYGDTLSVEHNKSGELQLLTKLPDVEEDKNLIMRAAKLLRDQAQLCGTLPNKAGATFQLEKRLPIGGGVGGGSSNAATVLVALNYLWGAQFSTGQLAALGLQLGADIPFFLYGSSALAEGIGDRLIPISLKEKWYLVVHPGINISTLQVFHDPLLTRNTPHRYMKDLLLGTFFNDCEYVVRHRFYEVEYLMSLLAPYSLPRLTGTGSCVFAEFYTESSARSILAKMPAGLQGFVARGLNVSPLYSVLKKYIMQ</sequence>
<comment type="subunit">
    <text evidence="7">Homodimer.</text>
</comment>
<dbReference type="GO" id="GO:0016114">
    <property type="term" value="P:terpenoid biosynthetic process"/>
    <property type="evidence" value="ECO:0007669"/>
    <property type="project" value="UniProtKB-UniRule"/>
</dbReference>
<dbReference type="Pfam" id="PF00288">
    <property type="entry name" value="GHMP_kinases_N"/>
    <property type="match status" value="1"/>
</dbReference>
<dbReference type="InterPro" id="IPR020568">
    <property type="entry name" value="Ribosomal_Su5_D2-typ_SF"/>
</dbReference>
<keyword evidence="6 7" id="KW-0414">Isoprene biosynthesis</keyword>
<evidence type="ECO:0000256" key="1">
    <source>
        <dbReference type="ARBA" id="ARBA00017473"/>
    </source>
</evidence>
<feature type="active site" evidence="7">
    <location>
        <position position="141"/>
    </location>
</feature>
<keyword evidence="5 7" id="KW-0067">ATP-binding</keyword>
<comment type="similarity">
    <text evidence="7">Belongs to the GHMP kinase family. IspE subfamily.</text>
</comment>
<proteinExistence type="inferred from homology"/>
<dbReference type="PANTHER" id="PTHR43527:SF2">
    <property type="entry name" value="4-DIPHOSPHOCYTIDYL-2-C-METHYL-D-ERYTHRITOL KINASE, CHLOROPLASTIC"/>
    <property type="match status" value="1"/>
</dbReference>
<evidence type="ECO:0000313" key="10">
    <source>
        <dbReference type="Proteomes" id="UP000294418"/>
    </source>
</evidence>
<evidence type="ECO:0000256" key="2">
    <source>
        <dbReference type="ARBA" id="ARBA00022679"/>
    </source>
</evidence>
<dbReference type="GO" id="GO:0019288">
    <property type="term" value="P:isopentenyl diphosphate biosynthetic process, methylerythritol 4-phosphate pathway"/>
    <property type="evidence" value="ECO:0007669"/>
    <property type="project" value="UniProtKB-UniRule"/>
</dbReference>
<dbReference type="Proteomes" id="UP000294418">
    <property type="component" value="Chromosome"/>
</dbReference>
<evidence type="ECO:0000256" key="4">
    <source>
        <dbReference type="ARBA" id="ARBA00022777"/>
    </source>
</evidence>
<evidence type="ECO:0000256" key="6">
    <source>
        <dbReference type="ARBA" id="ARBA00023229"/>
    </source>
</evidence>